<evidence type="ECO:0000256" key="3">
    <source>
        <dbReference type="ARBA" id="ARBA00038054"/>
    </source>
</evidence>
<name>A0ABY6IDD3_STRPE</name>
<proteinExistence type="inferred from homology"/>
<dbReference type="InterPro" id="IPR002563">
    <property type="entry name" value="Flavin_Rdtase-like_dom"/>
</dbReference>
<evidence type="ECO:0000256" key="2">
    <source>
        <dbReference type="ARBA" id="ARBA00022630"/>
    </source>
</evidence>
<comment type="cofactor">
    <cofactor evidence="1">
        <name>FMN</name>
        <dbReference type="ChEBI" id="CHEBI:58210"/>
    </cofactor>
</comment>
<organism evidence="5 6">
    <name type="scientific">Streptomyces peucetius</name>
    <dbReference type="NCBI Taxonomy" id="1950"/>
    <lineage>
        <taxon>Bacteria</taxon>
        <taxon>Bacillati</taxon>
        <taxon>Actinomycetota</taxon>
        <taxon>Actinomycetes</taxon>
        <taxon>Kitasatosporales</taxon>
        <taxon>Streptomycetaceae</taxon>
        <taxon>Streptomyces</taxon>
    </lineage>
</organism>
<comment type="similarity">
    <text evidence="3">Belongs to the flavoredoxin family.</text>
</comment>
<reference evidence="5" key="1">
    <citation type="submission" date="2022-10" db="EMBL/GenBank/DDBJ databases">
        <title>Cytochrome P450 Catalyzes Benzene Ring Formation in the Biosynthesis of Trialkyl-Substituted Aromatic Polyketides.</title>
        <authorList>
            <person name="Zhao E."/>
            <person name="Ge H."/>
        </authorList>
    </citation>
    <scope>NUCLEOTIDE SEQUENCE</scope>
    <source>
        <strain evidence="5">NA0869</strain>
    </source>
</reference>
<dbReference type="EMBL" id="CP107567">
    <property type="protein sequence ID" value="UYQ65007.1"/>
    <property type="molecule type" value="Genomic_DNA"/>
</dbReference>
<dbReference type="InterPro" id="IPR012349">
    <property type="entry name" value="Split_barrel_FMN-bd"/>
</dbReference>
<keyword evidence="6" id="KW-1185">Reference proteome</keyword>
<dbReference type="RefSeq" id="WP_264247866.1">
    <property type="nucleotide sequence ID" value="NZ_CP107567.1"/>
</dbReference>
<evidence type="ECO:0000313" key="6">
    <source>
        <dbReference type="Proteomes" id="UP001163878"/>
    </source>
</evidence>
<keyword evidence="2" id="KW-0285">Flavoprotein</keyword>
<protein>
    <submittedName>
        <fullName evidence="5">Flavin reductase family protein</fullName>
    </submittedName>
</protein>
<dbReference type="Pfam" id="PF01613">
    <property type="entry name" value="Flavin_Reduct"/>
    <property type="match status" value="1"/>
</dbReference>
<dbReference type="InterPro" id="IPR052174">
    <property type="entry name" value="Flavoredoxin"/>
</dbReference>
<dbReference type="Proteomes" id="UP001163878">
    <property type="component" value="Chromosome"/>
</dbReference>
<dbReference type="PANTHER" id="PTHR43567">
    <property type="entry name" value="FLAVOREDOXIN-RELATED-RELATED"/>
    <property type="match status" value="1"/>
</dbReference>
<gene>
    <name evidence="5" type="ORF">OGH68_28480</name>
</gene>
<evidence type="ECO:0000256" key="1">
    <source>
        <dbReference type="ARBA" id="ARBA00001917"/>
    </source>
</evidence>
<evidence type="ECO:0000259" key="4">
    <source>
        <dbReference type="SMART" id="SM00903"/>
    </source>
</evidence>
<evidence type="ECO:0000313" key="5">
    <source>
        <dbReference type="EMBL" id="UYQ65007.1"/>
    </source>
</evidence>
<accession>A0ABY6IDD3</accession>
<sequence length="223" mass="23569">MNSTAIPTVCDATDKATGTDHLSISPSILYFGTPVALLTTENPDGTPNLAPVSSAWALGHTVVLGLGAEGHTVANLADRPELVVSLPSPDLWAAVERLAPLTGADPVPAAKRGVYRHERDKFAACGLHPHPSEVVGPPRVAECPLQFEARVRSIVPAGPDGAFRIVECEVVRVHASASVVVPGTQHIDPGAWSPLIYNFRHYFGLDGRELGHGFRSETAASRP</sequence>
<dbReference type="PANTHER" id="PTHR43567:SF1">
    <property type="entry name" value="FLAVOREDOXIN"/>
    <property type="match status" value="1"/>
</dbReference>
<feature type="domain" description="Flavin reductase like" evidence="4">
    <location>
        <begin position="28"/>
        <end position="188"/>
    </location>
</feature>
<dbReference type="Gene3D" id="2.30.110.10">
    <property type="entry name" value="Electron Transport, Fmn-binding Protein, Chain A"/>
    <property type="match status" value="1"/>
</dbReference>
<dbReference type="SUPFAM" id="SSF50475">
    <property type="entry name" value="FMN-binding split barrel"/>
    <property type="match status" value="1"/>
</dbReference>
<dbReference type="SMART" id="SM00903">
    <property type="entry name" value="Flavin_Reduct"/>
    <property type="match status" value="1"/>
</dbReference>